<geneLocation type="plasmid" evidence="1 2">
    <name>p1</name>
</geneLocation>
<proteinExistence type="predicted"/>
<evidence type="ECO:0000313" key="2">
    <source>
        <dbReference type="Proteomes" id="UP001432251"/>
    </source>
</evidence>
<evidence type="ECO:0000313" key="1">
    <source>
        <dbReference type="EMBL" id="WWQ69616.1"/>
    </source>
</evidence>
<dbReference type="EMBL" id="CP146023">
    <property type="protein sequence ID" value="WWQ69616.1"/>
    <property type="molecule type" value="Genomic_DNA"/>
</dbReference>
<name>A0ACD5AR05_9ACTN</name>
<keyword evidence="2" id="KW-1185">Reference proteome</keyword>
<accession>A0ACD5AR05</accession>
<organism evidence="1 2">
    <name type="scientific">Streptomyces citrinus</name>
    <dbReference type="NCBI Taxonomy" id="3118173"/>
    <lineage>
        <taxon>Bacteria</taxon>
        <taxon>Bacillati</taxon>
        <taxon>Actinomycetota</taxon>
        <taxon>Actinomycetes</taxon>
        <taxon>Kitasatosporales</taxon>
        <taxon>Streptomycetaceae</taxon>
        <taxon>Streptomyces</taxon>
    </lineage>
</organism>
<dbReference type="Proteomes" id="UP001432251">
    <property type="component" value="Plasmid p1"/>
</dbReference>
<gene>
    <name evidence="1" type="ORF">V2W30_41380</name>
</gene>
<protein>
    <submittedName>
        <fullName evidence="1">Uncharacterized protein</fullName>
    </submittedName>
</protein>
<sequence length="284" mass="31359">MTAHTHTSPTHYAGQAVTVTVTGLPEQAAQAVTRYTDELTHALETDRLARQLARSQAWQIAEQQARLQLHVPTEEERLERARRGERAARPAVAEIRIAEPSAGGGAYLRLFDRKGGQQFLLSLTERPRAGVRAPFEPVTEPLEQGAMSTALVATADERMEAAGFRRAAGAAWQSWSRSGCCSGQPAPRHARVPVEPTAAYLAFVDAAYGPEPQLPTLAHGWSIRRRQRGRWTVRQDDAEYWDLTWQPVLGGARWRVWDERVRPQLLATHDTAPDALAAIGAPLT</sequence>
<keyword evidence="1" id="KW-0614">Plasmid</keyword>
<reference evidence="1" key="1">
    <citation type="journal article" date="2025" name="Int. J. Syst. Evol. Microbiol.">
        <title>Streptomyces citrinus sp. nov., with yellow diffusible pigment.</title>
        <authorList>
            <person name="He Y."/>
            <person name="Yang E."/>
            <person name="Xu J."/>
            <person name="Sun Y."/>
            <person name="Sun L."/>
        </authorList>
    </citation>
    <scope>NUCLEOTIDE SEQUENCE</scope>
    <source>
        <strain evidence="1">Q6</strain>
    </source>
</reference>